<evidence type="ECO:0000313" key="2">
    <source>
        <dbReference type="Proteomes" id="UP000215441"/>
    </source>
</evidence>
<dbReference type="AlphaFoldDB" id="A0A235EKW3"/>
<name>A0A235EKW3_9BURK</name>
<comment type="caution">
    <text evidence="1">The sequence shown here is derived from an EMBL/GenBank/DDBJ whole genome shotgun (WGS) entry which is preliminary data.</text>
</comment>
<dbReference type="Proteomes" id="UP000215441">
    <property type="component" value="Unassembled WGS sequence"/>
</dbReference>
<gene>
    <name evidence="1" type="ORF">CBY09_11855</name>
</gene>
<sequence length="79" mass="8355">MQRRRKKADNPSGLGVDVRTCSKSFRGSHWSAIGMSGCFGCAAWARAHASSRSIQSPDFTPTLRASALPGGLRRCGACG</sequence>
<evidence type="ECO:0000313" key="1">
    <source>
        <dbReference type="EMBL" id="OYD49661.1"/>
    </source>
</evidence>
<keyword evidence="2" id="KW-1185">Reference proteome</keyword>
<dbReference type="EMBL" id="NOIG01000008">
    <property type="protein sequence ID" value="OYD49661.1"/>
    <property type="molecule type" value="Genomic_DNA"/>
</dbReference>
<protein>
    <submittedName>
        <fullName evidence="1">Uncharacterized protein</fullName>
    </submittedName>
</protein>
<organism evidence="1 2">
    <name type="scientific">Acidovorax kalamii</name>
    <dbReference type="NCBI Taxonomy" id="2004485"/>
    <lineage>
        <taxon>Bacteria</taxon>
        <taxon>Pseudomonadati</taxon>
        <taxon>Pseudomonadota</taxon>
        <taxon>Betaproteobacteria</taxon>
        <taxon>Burkholderiales</taxon>
        <taxon>Comamonadaceae</taxon>
        <taxon>Acidovorax</taxon>
    </lineage>
</organism>
<reference evidence="1 2" key="1">
    <citation type="submission" date="2017-07" db="EMBL/GenBank/DDBJ databases">
        <title>Acidovorax KNDSW TSA 6 genome sequence and assembly.</title>
        <authorList>
            <person name="Mayilraj S."/>
        </authorList>
    </citation>
    <scope>NUCLEOTIDE SEQUENCE [LARGE SCALE GENOMIC DNA]</scope>
    <source>
        <strain evidence="1 2">KNDSW-TSA6</strain>
    </source>
</reference>
<proteinExistence type="predicted"/>
<accession>A0A235EKW3</accession>